<dbReference type="EMBL" id="CP061813">
    <property type="protein sequence ID" value="QOD60262.1"/>
    <property type="molecule type" value="Genomic_DNA"/>
</dbReference>
<evidence type="ECO:0000313" key="2">
    <source>
        <dbReference type="EMBL" id="QOD60262.1"/>
    </source>
</evidence>
<keyword evidence="3" id="KW-1185">Reference proteome</keyword>
<dbReference type="AlphaFoldDB" id="A0A7L8AE44"/>
<protein>
    <submittedName>
        <fullName evidence="2">DinB family protein</fullName>
    </submittedName>
</protein>
<proteinExistence type="predicted"/>
<gene>
    <name evidence="2" type="ORF">H9I45_13055</name>
</gene>
<sequence>MKKQFHILRKSRALTLKTIEGLTLEQLNKIPEGFKNNIAWNIAHLVVTQQLLHYKLSGLNCLCPDELIETHRKGTFPTKDFTQEEFDEVLDLFAGLPDTLEEDYEAGIFKEYREYPTSTGVDLDSMDMAIPFNNFHEGLHVGIIFSIKKFI</sequence>
<evidence type="ECO:0000313" key="3">
    <source>
        <dbReference type="Proteomes" id="UP000516764"/>
    </source>
</evidence>
<dbReference type="RefSeq" id="WP_088353897.1">
    <property type="nucleotide sequence ID" value="NZ_CP061813.1"/>
</dbReference>
<dbReference type="KEGG" id="phal:H9I45_13055"/>
<accession>A0A7L8AE44</accession>
<reference evidence="2 3" key="1">
    <citation type="journal article" date="2016" name="Int. J. Syst. Evol. Microbiol.">
        <title>Polaribacter haliotis sp. nov., isolated from the gut of abalone Haliotis discus hannai.</title>
        <authorList>
            <person name="Kim Y.O."/>
            <person name="Park I.S."/>
            <person name="Park S."/>
            <person name="Nam B.H."/>
            <person name="Park J.M."/>
            <person name="Kim D.G."/>
            <person name="Yoon J.H."/>
        </authorList>
    </citation>
    <scope>NUCLEOTIDE SEQUENCE [LARGE SCALE GENOMIC DNA]</scope>
    <source>
        <strain evidence="2 3">KCTC 52418</strain>
    </source>
</reference>
<organism evidence="2 3">
    <name type="scientific">Polaribacter haliotis</name>
    <dbReference type="NCBI Taxonomy" id="1888915"/>
    <lineage>
        <taxon>Bacteria</taxon>
        <taxon>Pseudomonadati</taxon>
        <taxon>Bacteroidota</taxon>
        <taxon>Flavobacteriia</taxon>
        <taxon>Flavobacteriales</taxon>
        <taxon>Flavobacteriaceae</taxon>
    </lineage>
</organism>
<name>A0A7L8AE44_9FLAO</name>
<dbReference type="SUPFAM" id="SSF109854">
    <property type="entry name" value="DinB/YfiT-like putative metalloenzymes"/>
    <property type="match status" value="1"/>
</dbReference>
<dbReference type="Proteomes" id="UP000516764">
    <property type="component" value="Chromosome"/>
</dbReference>
<dbReference type="Gene3D" id="1.20.120.450">
    <property type="entry name" value="dinb family like domain"/>
    <property type="match status" value="1"/>
</dbReference>
<dbReference type="InterPro" id="IPR024775">
    <property type="entry name" value="DinB-like"/>
</dbReference>
<dbReference type="Pfam" id="PF12867">
    <property type="entry name" value="DinB_2"/>
    <property type="match status" value="1"/>
</dbReference>
<dbReference type="InterPro" id="IPR034660">
    <property type="entry name" value="DinB/YfiT-like"/>
</dbReference>
<feature type="domain" description="DinB-like" evidence="1">
    <location>
        <begin position="8"/>
        <end position="144"/>
    </location>
</feature>
<dbReference type="OrthoDB" id="4295522at2"/>
<evidence type="ECO:0000259" key="1">
    <source>
        <dbReference type="Pfam" id="PF12867"/>
    </source>
</evidence>